<reference evidence="1 2" key="1">
    <citation type="submission" date="2015-09" db="EMBL/GenBank/DDBJ databases">
        <authorList>
            <consortium name="Pathogen Informatics"/>
        </authorList>
    </citation>
    <scope>NUCLEOTIDE SEQUENCE [LARGE SCALE GENOMIC DNA]</scope>
    <source>
        <strain evidence="1 2">2789STDY5608854</strain>
    </source>
</reference>
<dbReference type="Gene3D" id="3.30.2220.30">
    <property type="match status" value="1"/>
</dbReference>
<dbReference type="InterPro" id="IPR014986">
    <property type="entry name" value="XkdN-like"/>
</dbReference>
<dbReference type="EMBL" id="CYZT01000001">
    <property type="protein sequence ID" value="CUN53344.1"/>
    <property type="molecule type" value="Genomic_DNA"/>
</dbReference>
<sequence length="147" mass="16593">MSLSAFLAENALSVENVKFVASKRFLSDELDDKGKRKPMEWEIKAITGTEDEALRKSCAKRFPVPGKKNQYQKETDYDMYLGKLAVACTVFPNLNDKDLQDSYKVMGAEALLKTMLTPGEYADYLTKVQEVCGFETTLQDEVDEAKN</sequence>
<accession>A0A173XNP6</accession>
<gene>
    <name evidence="1" type="primary">yqbN_1</name>
    <name evidence="1" type="ORF">ERS852411_00050</name>
</gene>
<name>A0A173XNP6_FLAPL</name>
<protein>
    <submittedName>
        <fullName evidence="1">Phage XkdN-like protein</fullName>
    </submittedName>
</protein>
<evidence type="ECO:0000313" key="2">
    <source>
        <dbReference type="Proteomes" id="UP000095746"/>
    </source>
</evidence>
<proteinExistence type="predicted"/>
<evidence type="ECO:0000313" key="1">
    <source>
        <dbReference type="EMBL" id="CUN53344.1"/>
    </source>
</evidence>
<dbReference type="InterPro" id="IPR038559">
    <property type="entry name" value="XkdN-like_sf"/>
</dbReference>
<dbReference type="Pfam" id="PF08890">
    <property type="entry name" value="Phage_TAC_5"/>
    <property type="match status" value="1"/>
</dbReference>
<organism evidence="1 2">
    <name type="scientific">Flavonifractor plautii</name>
    <name type="common">Fusobacterium plautii</name>
    <dbReference type="NCBI Taxonomy" id="292800"/>
    <lineage>
        <taxon>Bacteria</taxon>
        <taxon>Bacillati</taxon>
        <taxon>Bacillota</taxon>
        <taxon>Clostridia</taxon>
        <taxon>Eubacteriales</taxon>
        <taxon>Oscillospiraceae</taxon>
        <taxon>Flavonifractor</taxon>
    </lineage>
</organism>
<dbReference type="AlphaFoldDB" id="A0A173XNP6"/>
<dbReference type="Proteomes" id="UP000095746">
    <property type="component" value="Unassembled WGS sequence"/>
</dbReference>